<comment type="caution">
    <text evidence="6">The sequence shown here is derived from an EMBL/GenBank/DDBJ whole genome shotgun (WGS) entry which is preliminary data.</text>
</comment>
<dbReference type="Pfam" id="PF17803">
    <property type="entry name" value="Cadherin_4"/>
    <property type="match status" value="3"/>
</dbReference>
<dbReference type="InterPro" id="IPR039005">
    <property type="entry name" value="CSPG_rpt"/>
</dbReference>
<dbReference type="InterPro" id="IPR015919">
    <property type="entry name" value="Cadherin-like_sf"/>
</dbReference>
<keyword evidence="3" id="KW-0325">Glycoprotein</keyword>
<evidence type="ECO:0000256" key="4">
    <source>
        <dbReference type="SAM" id="MobiDB-lite"/>
    </source>
</evidence>
<gene>
    <name evidence="6" type="ORF">GGI59_002989</name>
</gene>
<name>A0A7W8UNP1_9HYPH</name>
<keyword evidence="1" id="KW-0732">Signal</keyword>
<dbReference type="PANTHER" id="PTHR45739:SF8">
    <property type="entry name" value="FRAS1-RELATED EXTRACELLULAR MATRIX PROTEIN 1"/>
    <property type="match status" value="1"/>
</dbReference>
<dbReference type="InterPro" id="IPR040853">
    <property type="entry name" value="RapA2_cadherin-like"/>
</dbReference>
<evidence type="ECO:0000313" key="7">
    <source>
        <dbReference type="Proteomes" id="UP000528824"/>
    </source>
</evidence>
<dbReference type="InterPro" id="IPR051561">
    <property type="entry name" value="FRAS1_ECM"/>
</dbReference>
<dbReference type="SUPFAM" id="SSF49313">
    <property type="entry name" value="Cadherin-like"/>
    <property type="match status" value="1"/>
</dbReference>
<dbReference type="PANTHER" id="PTHR45739">
    <property type="entry name" value="MATRIX PROTEIN, PUTATIVE-RELATED"/>
    <property type="match status" value="1"/>
</dbReference>
<feature type="domain" description="RapA2 cadherin-like" evidence="5">
    <location>
        <begin position="1398"/>
        <end position="1482"/>
    </location>
</feature>
<dbReference type="NCBIfam" id="TIGR01965">
    <property type="entry name" value="VCBS_repeat"/>
    <property type="match status" value="4"/>
</dbReference>
<proteinExistence type="predicted"/>
<accession>A0A7W8UNP1</accession>
<sequence>MPNHGKLQYRDGVGNWLDVTAGMEIEASWITNDPGTTRLRYVHDGGEDRSDTFDVQATDRWGKTSNTGSVNFFITNVNDAPQIAQDPTQPDPTGNLPGTSIPGTGANEPLEIIWEGSFSQITSAMLQAIDADSTREQVQYRITTAPAHGRIAYSTDGVNFTTIGVGSAFSQADVDAGRIYYLSNGDDPTSSGYPGTPDDKVVFTLADGAAEQTARELWIYLKPTNDAPVVTAPSGVINVTDNLTNVPGFSVADPDLATVTAQETDFVQVIVRLLKSDSSAFNAGNYADVQIDVTAGGATIDADHDGNGDFLVLRGTLADVNAALGTLKVSFSTDRDETYKIQVIADDRVRDSTGTLVDRDGTAAGLQPGGNGGGTLNEPETPMTGTPLAVPSTDYDWYADAVPATGAIAGNISAATVTIRASSVNDPATLTSGSASATVYEDQATPIGSQINFTVADPESAAFGTPVTVTLTIASGALNVAANPGAVAVSGRDTGTLVLTGTAADIQNLLNASLNYRSAQDINHDLNGAAAGDVTLAVSFSDTGSNLGTGQAANNPSDLSIALDITPVNDAPTVSSGTGTVAVSGPTAIPGFSVGDLDLGGDGETATAAGETDFVQVTVRITSTSGIPLSSLQHQEVNITSTAAIAEGATFEIDNTFDGTGSALVIRGTRDQVNAYLGQLQVEFTGSLANSDNHYKMEVVADDRVRDVSSGALTGGADGGLDDNGGNGTAVPTTAVDPYAAVPGGLTTNVAANARDLFPSGVNDPAQIDLSGALITPEGSNTVQLSGITVTDADALNDTVSSTVTLPSGFTFASAGGTAGVNGIGTGTLTLTGSVADINSTLNSIRIQLPDVAGAPNASDWNGQFDVTIVVDDGGHNGGRPGSLTGDTNDANSNPGDFGYVDASGAALVTTRTFAFTVTAVNDAPQVVGDGTETLPAGPEDGTPAGQTVASLFGGQFGDPVDLIPAGSSSNSFAGIAVVGLTTNTSQGSWQYFNGSSWVDVGARNLNTALILSADTLVRFNPAADFHGTPNAMTVRLMEDGGTVPVTGTVVNLSGGSATGGTTRYSAGTVVLSTAVDNVNDRPTLSSTSLPNVNEDVTNPPGRTVAQIYGTGPYADAIDDRTSITGGGNAATPLGGIAIVDNAATAAQGVWQYSLDGTTWTDIATSVSDTAALLLPTDAHLRFLPDGNYNGTPGALAVRASDSPVNFAASQDISPTVNDQTSHWSLASGLTTSVIKQNDAPVLGGAVSNPTAVESGTSGVGTAPVTLVTAGTATVSDIDLSTTPGLAATVFGAGTITVSLGNFQTGDVLAVQGSLPAGVTVSGGVDGTLTITLDADTTIGEVQSLIERIAFVNTTDNPTSYGASPTRTYTIIANDGNNQQAGGNAGGPALASNVLSGTITFNAANEPPTARDDNNSITEDGPASVGGNVIAGHGGVGQDTDPDSLTVTVTNVSFAGNAQSVGTRFKIDHGWLTLNDDGTYTYDLDNGDPTVNALKTGDTLQDAVSYTISDGAGGTSTATLMIVIQGRTDGSPTVLPADANGGAAGQTDVFEHGLTSAIDPSETATGTIDITAPDGLASIDVGGTSVTLAQLQGLDSTPIAIDTGAGILTLTGFTPATGVPTSGTLTYSYVLKAAQNQAAATESLDQIALTVTDAGGDNSTGTLTVRIVDDGPAARNDATEITEDAPSAIVSGNVVSGAGPQEMADDFGADGPAASGNVVTAVSFGGTVRMVGSPFAAAYGSLTLNADGSYAYQLDNTNLFVNELKAGETLSETISYTIVDSDGESSTATLTITIHGNTDGGPTILPVDGNGGLAGEAEVHERGLTSSSDSTEKTTGTINLTAPDGLASVTVGGQAVTLAELQGLGSTPITIDTGEGTLTLIGFTVTATNGSIPIGGTIQYSYELKAAQDQPSATESLDAIALAITDEGGTTANGTLTVRIVDDAPTGRNDTAEITEDAASATVSGNVVTGAGPQDVADDFGADGPPASGNVVTAVSFGGTGHPVGLSFATAYGSLTLNADGSYIYQLDNTNPAVNKLKAGGTLSETVSYTIVDSDGETSTATLTVTVHGNTDGSPAIASIDANGGAAGEAEVDEHGLTDTADASETTTGTIDIASPDGLASVTVGGRTVTLTELQALGSAPITIDTGEGTLTLTGFTTGSGAGAVPTAGALSYSYVIKASQSQPSGTESFDQIALTVTDAGGDNSTGILTVRIIDDVPAAANDISTIAENTSSVTGNVVSGTGPGDVADRLGADGGTVTGLSFGGDAQPIGTPVSGNYGNLTLNPDGSYSYVLDNANPAVDQLRPSETLTEEFTYTITDGDGDASTATLTIIISGSNDAPVIVDPNHLIAGAEDGVIILTPDDFASTDADAGDLVEDVRIVEVPTKGTLYRNGEALTAGATVSLSDIAAGKLTYRPAPDGNGTVYASFQYQLGDGAEYSTPATMGIKIEPRNDTPTVSGPDSISTMPDAPVVFDGRGGSGHAPAISIDDLIDLSATGATDAFTVTLSVGHGVITIADPTGGIVGEGSGATLTISGTRDAIKAALATLSYVADRTFEGSDQLSVALDDHLNGVSGDGAQPGTASHVVDITVTRPPASDPSVINLPDSERGEEDHHDGALQWDIHDTDERSYGDMGHLEGRPIHRYAVTWQPITQQMSFQQYGLDRETLFYEARLGRDLPLPSWITFDAHTQSVTAIPDDAVKPGVYTVRVVARDAEGNEAESVLTINVLRDVKKSFDAGAAKLPHPEKATKPAKAVDDAGETTPDNASEPEQKDAPIEDDHSGDIQLPGHVVADQLLPRISLAAPETGAEGGTDNISLSNLLLALGPAGQMIQAARFIESLAAEGSGDR</sequence>
<feature type="compositionally biased region" description="Basic and acidic residues" evidence="4">
    <location>
        <begin position="2769"/>
        <end position="2782"/>
    </location>
</feature>
<reference evidence="6 7" key="1">
    <citation type="submission" date="2020-08" db="EMBL/GenBank/DDBJ databases">
        <title>Genomic Encyclopedia of Type Strains, Phase IV (KMG-V): Genome sequencing to study the core and pangenomes of soil and plant-associated prokaryotes.</title>
        <authorList>
            <person name="Whitman W."/>
        </authorList>
    </citation>
    <scope>NUCLEOTIDE SEQUENCE [LARGE SCALE GENOMIC DNA]</scope>
    <source>
        <strain evidence="6 7">SEMIA 4034</strain>
    </source>
</reference>
<feature type="region of interest" description="Disordered" evidence="4">
    <location>
        <begin position="354"/>
        <end position="385"/>
    </location>
</feature>
<feature type="compositionally biased region" description="Basic and acidic residues" evidence="4">
    <location>
        <begin position="2605"/>
        <end position="2615"/>
    </location>
</feature>
<protein>
    <submittedName>
        <fullName evidence="6">VCBS repeat-containing protein</fullName>
    </submittedName>
</protein>
<feature type="compositionally biased region" description="Basic and acidic residues" evidence="4">
    <location>
        <begin position="2743"/>
        <end position="2756"/>
    </location>
</feature>
<feature type="region of interest" description="Disordered" evidence="4">
    <location>
        <begin position="2591"/>
        <end position="2615"/>
    </location>
</feature>
<feature type="domain" description="RapA2 cadherin-like" evidence="5">
    <location>
        <begin position="1660"/>
        <end position="1752"/>
    </location>
</feature>
<feature type="domain" description="RapA2 cadherin-like" evidence="5">
    <location>
        <begin position="1933"/>
        <end position="2025"/>
    </location>
</feature>
<organism evidence="6 7">
    <name type="scientific">Rhizobium lentis</name>
    <dbReference type="NCBI Taxonomy" id="1138194"/>
    <lineage>
        <taxon>Bacteria</taxon>
        <taxon>Pseudomonadati</taxon>
        <taxon>Pseudomonadota</taxon>
        <taxon>Alphaproteobacteria</taxon>
        <taxon>Hyphomicrobiales</taxon>
        <taxon>Rhizobiaceae</taxon>
        <taxon>Rhizobium/Agrobacterium group</taxon>
        <taxon>Rhizobium</taxon>
    </lineage>
</organism>
<keyword evidence="2" id="KW-0677">Repeat</keyword>
<feature type="region of interest" description="Disordered" evidence="4">
    <location>
        <begin position="2739"/>
        <end position="2784"/>
    </location>
</feature>
<evidence type="ECO:0000256" key="1">
    <source>
        <dbReference type="ARBA" id="ARBA00022729"/>
    </source>
</evidence>
<dbReference type="GO" id="GO:0016020">
    <property type="term" value="C:membrane"/>
    <property type="evidence" value="ECO:0007669"/>
    <property type="project" value="InterPro"/>
</dbReference>
<dbReference type="EMBL" id="JACHBC010000005">
    <property type="protein sequence ID" value="MBB5561314.1"/>
    <property type="molecule type" value="Genomic_DNA"/>
</dbReference>
<feature type="compositionally biased region" description="Gly residues" evidence="4">
    <location>
        <begin position="713"/>
        <end position="728"/>
    </location>
</feature>
<dbReference type="InterPro" id="IPR013783">
    <property type="entry name" value="Ig-like_fold"/>
</dbReference>
<keyword evidence="7" id="KW-1185">Reference proteome</keyword>
<dbReference type="GO" id="GO:0009653">
    <property type="term" value="P:anatomical structure morphogenesis"/>
    <property type="evidence" value="ECO:0007669"/>
    <property type="project" value="TreeGrafter"/>
</dbReference>
<evidence type="ECO:0000256" key="3">
    <source>
        <dbReference type="ARBA" id="ARBA00023180"/>
    </source>
</evidence>
<evidence type="ECO:0000313" key="6">
    <source>
        <dbReference type="EMBL" id="MBB5561314.1"/>
    </source>
</evidence>
<dbReference type="PROSITE" id="PS51854">
    <property type="entry name" value="CSPG"/>
    <property type="match status" value="1"/>
</dbReference>
<dbReference type="InterPro" id="IPR010221">
    <property type="entry name" value="VCBS_dom"/>
</dbReference>
<feature type="region of interest" description="Disordered" evidence="4">
    <location>
        <begin position="711"/>
        <end position="730"/>
    </location>
</feature>
<dbReference type="Proteomes" id="UP000528824">
    <property type="component" value="Unassembled WGS sequence"/>
</dbReference>
<dbReference type="Gene3D" id="2.60.40.10">
    <property type="entry name" value="Immunoglobulins"/>
    <property type="match status" value="5"/>
</dbReference>
<dbReference type="GO" id="GO:0005509">
    <property type="term" value="F:calcium ion binding"/>
    <property type="evidence" value="ECO:0007669"/>
    <property type="project" value="InterPro"/>
</dbReference>
<dbReference type="Pfam" id="PF16184">
    <property type="entry name" value="Cadherin_3"/>
    <property type="match status" value="1"/>
</dbReference>
<dbReference type="RefSeq" id="WP_183916503.1">
    <property type="nucleotide sequence ID" value="NZ_JACHBB010000005.1"/>
</dbReference>
<evidence type="ECO:0000256" key="2">
    <source>
        <dbReference type="ARBA" id="ARBA00022737"/>
    </source>
</evidence>
<evidence type="ECO:0000259" key="5">
    <source>
        <dbReference type="Pfam" id="PF17803"/>
    </source>
</evidence>
<dbReference type="Pfam" id="PF17963">
    <property type="entry name" value="Big_9"/>
    <property type="match status" value="2"/>
</dbReference>